<keyword evidence="5" id="KW-0678">Repressor</keyword>
<name>A7VZ87_9FIRM</name>
<feature type="domain" description="BPL/LPL catalytic" evidence="6">
    <location>
        <begin position="104"/>
        <end position="283"/>
    </location>
</feature>
<dbReference type="GO" id="GO:0004077">
    <property type="term" value="F:biotin--[biotin carboxyl-carrier protein] ligase activity"/>
    <property type="evidence" value="ECO:0007669"/>
    <property type="project" value="UniProtKB-UniRule"/>
</dbReference>
<dbReference type="InterPro" id="IPR004143">
    <property type="entry name" value="BPL_LPL_catalytic"/>
</dbReference>
<dbReference type="InterPro" id="IPR036390">
    <property type="entry name" value="WH_DNA-bd_sf"/>
</dbReference>
<keyword evidence="1 5" id="KW-0436">Ligase</keyword>
<dbReference type="GO" id="GO:0003677">
    <property type="term" value="F:DNA binding"/>
    <property type="evidence" value="ECO:0007669"/>
    <property type="project" value="UniProtKB-UniRule"/>
</dbReference>
<dbReference type="HAMAP" id="MF_00978">
    <property type="entry name" value="Bifunct_BirA"/>
    <property type="match status" value="1"/>
</dbReference>
<keyword evidence="5" id="KW-0804">Transcription</keyword>
<dbReference type="InterPro" id="IPR045864">
    <property type="entry name" value="aa-tRNA-synth_II/BPL/LPL"/>
</dbReference>
<comment type="catalytic activity">
    <reaction evidence="5">
        <text>biotin + L-lysyl-[protein] + ATP = N(6)-biotinyl-L-lysyl-[protein] + AMP + diphosphate + H(+)</text>
        <dbReference type="Rhea" id="RHEA:11756"/>
        <dbReference type="Rhea" id="RHEA-COMP:9752"/>
        <dbReference type="Rhea" id="RHEA-COMP:10505"/>
        <dbReference type="ChEBI" id="CHEBI:15378"/>
        <dbReference type="ChEBI" id="CHEBI:29969"/>
        <dbReference type="ChEBI" id="CHEBI:30616"/>
        <dbReference type="ChEBI" id="CHEBI:33019"/>
        <dbReference type="ChEBI" id="CHEBI:57586"/>
        <dbReference type="ChEBI" id="CHEBI:83144"/>
        <dbReference type="ChEBI" id="CHEBI:456215"/>
        <dbReference type="EC" id="6.3.4.15"/>
    </reaction>
</comment>
<dbReference type="InterPro" id="IPR003142">
    <property type="entry name" value="BPL_C"/>
</dbReference>
<evidence type="ECO:0000259" key="6">
    <source>
        <dbReference type="PROSITE" id="PS51733"/>
    </source>
</evidence>
<evidence type="ECO:0000256" key="1">
    <source>
        <dbReference type="ARBA" id="ARBA00022598"/>
    </source>
</evidence>
<dbReference type="Pfam" id="PF02237">
    <property type="entry name" value="BPL_C"/>
    <property type="match status" value="1"/>
</dbReference>
<evidence type="ECO:0000313" key="7">
    <source>
        <dbReference type="EMBL" id="EDO59865.1"/>
    </source>
</evidence>
<dbReference type="InterPro" id="IPR013196">
    <property type="entry name" value="HTH_11"/>
</dbReference>
<dbReference type="SUPFAM" id="SSF50037">
    <property type="entry name" value="C-terminal domain of transcriptional repressors"/>
    <property type="match status" value="1"/>
</dbReference>
<dbReference type="GO" id="GO:0016740">
    <property type="term" value="F:transferase activity"/>
    <property type="evidence" value="ECO:0007669"/>
    <property type="project" value="UniProtKB-ARBA"/>
</dbReference>
<comment type="caution">
    <text evidence="5">Lacks conserved residue(s) required for the propagation of feature annotation.</text>
</comment>
<dbReference type="SUPFAM" id="SSF55681">
    <property type="entry name" value="Class II aaRS and biotin synthetases"/>
    <property type="match status" value="1"/>
</dbReference>
<dbReference type="PROSITE" id="PS51733">
    <property type="entry name" value="BPL_LPL_CATALYTIC"/>
    <property type="match status" value="1"/>
</dbReference>
<evidence type="ECO:0000256" key="4">
    <source>
        <dbReference type="ARBA" id="ARBA00023267"/>
    </source>
</evidence>
<dbReference type="PANTHER" id="PTHR12835:SF5">
    <property type="entry name" value="BIOTIN--PROTEIN LIGASE"/>
    <property type="match status" value="1"/>
</dbReference>
<keyword evidence="3 5" id="KW-0067">ATP-binding</keyword>
<dbReference type="InterPro" id="IPR008988">
    <property type="entry name" value="Transcriptional_repressor_C"/>
</dbReference>
<dbReference type="InterPro" id="IPR036388">
    <property type="entry name" value="WH-like_DNA-bd_sf"/>
</dbReference>
<dbReference type="eggNOG" id="COG0340">
    <property type="taxonomic scope" value="Bacteria"/>
</dbReference>
<accession>A7VZ87</accession>
<keyword evidence="5" id="KW-0805">Transcription regulation</keyword>
<evidence type="ECO:0000256" key="3">
    <source>
        <dbReference type="ARBA" id="ARBA00022840"/>
    </source>
</evidence>
<dbReference type="AlphaFoldDB" id="A7VZ87"/>
<evidence type="ECO:0000256" key="5">
    <source>
        <dbReference type="HAMAP-Rule" id="MF_00978"/>
    </source>
</evidence>
<organism evidence="7 8">
    <name type="scientific">[Clostridium] leptum DSM 753</name>
    <dbReference type="NCBI Taxonomy" id="428125"/>
    <lineage>
        <taxon>Bacteria</taxon>
        <taxon>Bacillati</taxon>
        <taxon>Bacillota</taxon>
        <taxon>Clostridia</taxon>
        <taxon>Eubacteriales</taxon>
        <taxon>Oscillospiraceae</taxon>
        <taxon>Oscillospiraceae incertae sedis</taxon>
    </lineage>
</organism>
<reference evidence="7 8" key="1">
    <citation type="submission" date="2007-08" db="EMBL/GenBank/DDBJ databases">
        <title>Draft genome sequence of Clostridium leptum (DSM 753).</title>
        <authorList>
            <person name="Sudarsanam P."/>
            <person name="Ley R."/>
            <person name="Guruge J."/>
            <person name="Turnbaugh P.J."/>
            <person name="Mahowald M."/>
            <person name="Liep D."/>
            <person name="Gordon J."/>
        </authorList>
    </citation>
    <scope>NUCLEOTIDE SEQUENCE [LARGE SCALE GENOMIC DNA]</scope>
    <source>
        <strain evidence="7 8">DSM 753</strain>
    </source>
</reference>
<dbReference type="EMBL" id="ABCB02000021">
    <property type="protein sequence ID" value="EDO59865.1"/>
    <property type="molecule type" value="Genomic_DNA"/>
</dbReference>
<dbReference type="EC" id="6.3.4.15" evidence="5"/>
<dbReference type="HOGENOM" id="CLU_051096_0_0_9"/>
<dbReference type="InterPro" id="IPR004408">
    <property type="entry name" value="Biotin_CoA_COase_ligase"/>
</dbReference>
<protein>
    <recommendedName>
        <fullName evidence="5">Bifunctional ligase/repressor BirA</fullName>
    </recommendedName>
    <alternativeName>
        <fullName evidence="5">Biotin--[acetyl-CoA-carboxylase] ligase</fullName>
        <ecNumber evidence="5">6.3.4.15</ecNumber>
    </alternativeName>
    <alternativeName>
        <fullName evidence="5">Biotin--protein ligase</fullName>
    </alternativeName>
    <alternativeName>
        <fullName evidence="5">Biotin-[acetyl-CoA carboxylase] synthetase</fullName>
    </alternativeName>
</protein>
<dbReference type="CDD" id="cd16442">
    <property type="entry name" value="BPL"/>
    <property type="match status" value="1"/>
</dbReference>
<evidence type="ECO:0000256" key="2">
    <source>
        <dbReference type="ARBA" id="ARBA00022741"/>
    </source>
</evidence>
<comment type="caution">
    <text evidence="7">The sequence shown here is derived from an EMBL/GenBank/DDBJ whole genome shotgun (WGS) entry which is preliminary data.</text>
</comment>
<dbReference type="SUPFAM" id="SSF46785">
    <property type="entry name" value="Winged helix' DNA-binding domain"/>
    <property type="match status" value="1"/>
</dbReference>
<feature type="binding site" evidence="5">
    <location>
        <begin position="117"/>
        <end position="119"/>
    </location>
    <ligand>
        <name>biotin</name>
        <dbReference type="ChEBI" id="CHEBI:57586"/>
    </ligand>
</feature>
<keyword evidence="2 5" id="KW-0547">Nucleotide-binding</keyword>
<keyword evidence="5" id="KW-0238">DNA-binding</keyword>
<sequence length="349" mass="37685">MYLFTGAWTNGGKLVYNKANATARGRLFMQKQVLSLLKQTDGYLSGEEISRQLGVSRAAVWKAVKALREKGYGIDSVTNRGYCLSSQPDLLDATAIQSGLSTHFLGRNIVVLEETDSTNEEAKRQGAAGAPDGTLCLAERQTGGKGRLGRSWSSPPGAGVWMSLLLRPQLAPQEATLLTLIAGLSVCRAIRRLTGCGAMIKWPNDIVIGRKKVCGILTELAADMEQIHYVVVGIGVNANLSEFEGELKKKATSLLLETGEKIDRAALIRAVLEEFEACYDRFVTDLTADFITPYEELCVSLNRQVSVIRGGREITGQSIGLSKEGELLIQTDGGIVEIGSGEVTVQGIY</sequence>
<comment type="similarity">
    <text evidence="5">Belongs to the biotin--protein ligase family.</text>
</comment>
<dbReference type="InterPro" id="IPR011991">
    <property type="entry name" value="ArsR-like_HTH"/>
</dbReference>
<dbReference type="NCBIfam" id="TIGR00121">
    <property type="entry name" value="birA_ligase"/>
    <property type="match status" value="1"/>
</dbReference>
<dbReference type="CDD" id="cd00090">
    <property type="entry name" value="HTH_ARSR"/>
    <property type="match status" value="1"/>
</dbReference>
<dbReference type="Gene3D" id="3.30.930.10">
    <property type="entry name" value="Bira Bifunctional Protein, Domain 2"/>
    <property type="match status" value="1"/>
</dbReference>
<evidence type="ECO:0000313" key="8">
    <source>
        <dbReference type="Proteomes" id="UP000003490"/>
    </source>
</evidence>
<dbReference type="GO" id="GO:0005524">
    <property type="term" value="F:ATP binding"/>
    <property type="evidence" value="ECO:0007669"/>
    <property type="project" value="UniProtKB-UniRule"/>
</dbReference>
<dbReference type="PANTHER" id="PTHR12835">
    <property type="entry name" value="BIOTIN PROTEIN LIGASE"/>
    <property type="match status" value="1"/>
</dbReference>
<keyword evidence="4 5" id="KW-0092">Biotin</keyword>
<dbReference type="Pfam" id="PF03099">
    <property type="entry name" value="BPL_LplA_LipB"/>
    <property type="match status" value="1"/>
</dbReference>
<feature type="binding site" evidence="5">
    <location>
        <position position="141"/>
    </location>
    <ligand>
        <name>biotin</name>
        <dbReference type="ChEBI" id="CHEBI:57586"/>
    </ligand>
</feature>
<dbReference type="Pfam" id="PF08279">
    <property type="entry name" value="HTH_11"/>
    <property type="match status" value="1"/>
</dbReference>
<feature type="DNA-binding region" description="H-T-H motif" evidence="5">
    <location>
        <begin position="46"/>
        <end position="65"/>
    </location>
</feature>
<comment type="function">
    <text evidence="5">Acts both as a biotin--[acetyl-CoA-carboxylase] ligase and a repressor.</text>
</comment>
<dbReference type="GO" id="GO:0006355">
    <property type="term" value="P:regulation of DNA-templated transcription"/>
    <property type="evidence" value="ECO:0007669"/>
    <property type="project" value="UniProtKB-UniRule"/>
</dbReference>
<dbReference type="Gene3D" id="1.10.10.10">
    <property type="entry name" value="Winged helix-like DNA-binding domain superfamily/Winged helix DNA-binding domain"/>
    <property type="match status" value="1"/>
</dbReference>
<dbReference type="GO" id="GO:0005737">
    <property type="term" value="C:cytoplasm"/>
    <property type="evidence" value="ECO:0007669"/>
    <property type="project" value="TreeGrafter"/>
</dbReference>
<dbReference type="GO" id="GO:0009249">
    <property type="term" value="P:protein lipoylation"/>
    <property type="evidence" value="ECO:0007669"/>
    <property type="project" value="UniProtKB-ARBA"/>
</dbReference>
<reference evidence="7 8" key="2">
    <citation type="submission" date="2007-08" db="EMBL/GenBank/DDBJ databases">
        <authorList>
            <person name="Fulton L."/>
            <person name="Clifton S."/>
            <person name="Fulton B."/>
            <person name="Xu J."/>
            <person name="Minx P."/>
            <person name="Pepin K.H."/>
            <person name="Johnson M."/>
            <person name="Thiruvilangam P."/>
            <person name="Bhonagiri V."/>
            <person name="Nash W.E."/>
            <person name="Wang C."/>
            <person name="Mardis E.R."/>
            <person name="Wilson R.K."/>
        </authorList>
    </citation>
    <scope>NUCLEOTIDE SEQUENCE [LARGE SCALE GENOMIC DNA]</scope>
    <source>
        <strain evidence="7 8">DSM 753</strain>
    </source>
</reference>
<dbReference type="Proteomes" id="UP000003490">
    <property type="component" value="Unassembled WGS sequence"/>
</dbReference>
<dbReference type="InterPro" id="IPR030855">
    <property type="entry name" value="Bifunct_BirA"/>
</dbReference>
<feature type="binding site" evidence="5">
    <location>
        <position position="212"/>
    </location>
    <ligand>
        <name>biotin</name>
        <dbReference type="ChEBI" id="CHEBI:57586"/>
    </ligand>
</feature>
<gene>
    <name evidence="5" type="primary">birA</name>
    <name evidence="7" type="ORF">CLOLEP_03916</name>
</gene>
<proteinExistence type="inferred from homology"/>
<dbReference type="Gene3D" id="2.30.30.100">
    <property type="match status" value="1"/>
</dbReference>